<feature type="transmembrane region" description="Helical" evidence="1">
    <location>
        <begin position="104"/>
        <end position="124"/>
    </location>
</feature>
<comment type="caution">
    <text evidence="2">The sequence shown here is derived from an EMBL/GenBank/DDBJ whole genome shotgun (WGS) entry which is preliminary data.</text>
</comment>
<reference evidence="2 3" key="1">
    <citation type="submission" date="2018-06" db="EMBL/GenBank/DDBJ databases">
        <title>Genomic Encyclopedia of Archaeal and Bacterial Type Strains, Phase II (KMG-II): from individual species to whole genera.</title>
        <authorList>
            <person name="Goeker M."/>
        </authorList>
    </citation>
    <scope>NUCLEOTIDE SEQUENCE [LARGE SCALE GENOMIC DNA]</scope>
    <source>
        <strain evidence="2 3">ATCC BAA-1881</strain>
    </source>
</reference>
<dbReference type="AlphaFoldDB" id="A0A326U4I6"/>
<protein>
    <submittedName>
        <fullName evidence="2">Putative membrane protein</fullName>
    </submittedName>
</protein>
<evidence type="ECO:0000313" key="2">
    <source>
        <dbReference type="EMBL" id="PZW26131.1"/>
    </source>
</evidence>
<accession>A0A326U4I6</accession>
<dbReference type="Pfam" id="PF10011">
    <property type="entry name" value="DUF2254"/>
    <property type="match status" value="1"/>
</dbReference>
<keyword evidence="1" id="KW-1133">Transmembrane helix</keyword>
<keyword evidence="1" id="KW-0472">Membrane</keyword>
<dbReference type="Proteomes" id="UP000248806">
    <property type="component" value="Unassembled WGS sequence"/>
</dbReference>
<dbReference type="OrthoDB" id="2955631at2"/>
<name>A0A326U4I6_THEHA</name>
<keyword evidence="3" id="KW-1185">Reference proteome</keyword>
<organism evidence="2 3">
    <name type="scientific">Thermosporothrix hazakensis</name>
    <dbReference type="NCBI Taxonomy" id="644383"/>
    <lineage>
        <taxon>Bacteria</taxon>
        <taxon>Bacillati</taxon>
        <taxon>Chloroflexota</taxon>
        <taxon>Ktedonobacteria</taxon>
        <taxon>Ktedonobacterales</taxon>
        <taxon>Thermosporotrichaceae</taxon>
        <taxon>Thermosporothrix</taxon>
    </lineage>
</organism>
<evidence type="ECO:0000313" key="3">
    <source>
        <dbReference type="Proteomes" id="UP000248806"/>
    </source>
</evidence>
<feature type="transmembrane region" description="Helical" evidence="1">
    <location>
        <begin position="136"/>
        <end position="160"/>
    </location>
</feature>
<dbReference type="InterPro" id="IPR018723">
    <property type="entry name" value="DUF2254_membrane"/>
</dbReference>
<sequence length="441" mass="49193">MFPLTLRRRWRDLLSGFWLIPGLVFLLGLALAFLCLALDRYIAYPGPISSVLDNPDAVRSVLGTVSGVLISITALIFSITLVMLQLISSQFTPRAIRGLFSDRVNQVTTGALVGIFAYCQIILFNIRNETPAHPAFVPFLGVCVAAFLLFVGLGLLLLFISHSVYAVQIANIAARITWQTLQTLQKRPYPDILAEQDLTADGERLVQQWSAEAPAFPLYARRAGYVQTVSVRDLRKVVLQHHLRLFLRAYPGRFVTTQTIIAEVWGLPSHASPLIEKQIHSCLSIANERDLWQDAGFGVRQLTDITLRALSAAINDPTTAVLCIDYLRVLLEYLVRDQAIAPLYSTYSGVLVVECRSFEEYAQMLIQIGRYASTDARVVNRLLHTLECVAEIASVEQQRALRFLHTLAQTIAAPALAQAATDFDRALIEEQLERTLQKMAE</sequence>
<evidence type="ECO:0000256" key="1">
    <source>
        <dbReference type="SAM" id="Phobius"/>
    </source>
</evidence>
<dbReference type="RefSeq" id="WP_111324429.1">
    <property type="nucleotide sequence ID" value="NZ_BIFX01000003.1"/>
</dbReference>
<keyword evidence="1" id="KW-0812">Transmembrane</keyword>
<feature type="transmembrane region" description="Helical" evidence="1">
    <location>
        <begin position="61"/>
        <end position="84"/>
    </location>
</feature>
<dbReference type="EMBL" id="QKUF01000016">
    <property type="protein sequence ID" value="PZW26131.1"/>
    <property type="molecule type" value="Genomic_DNA"/>
</dbReference>
<gene>
    <name evidence="2" type="ORF">EI42_04090</name>
</gene>
<proteinExistence type="predicted"/>